<dbReference type="InterPro" id="IPR036922">
    <property type="entry name" value="Rieske_2Fe-2S_sf"/>
</dbReference>
<dbReference type="EMBL" id="JAUTWS010000003">
    <property type="protein sequence ID" value="MDO9707654.1"/>
    <property type="molecule type" value="Genomic_DNA"/>
</dbReference>
<dbReference type="PROSITE" id="PS51296">
    <property type="entry name" value="RIESKE"/>
    <property type="match status" value="1"/>
</dbReference>
<accession>A0ABT9DUT0</accession>
<dbReference type="PANTHER" id="PTHR10134">
    <property type="entry name" value="CYTOCHROME B-C1 COMPLEX SUBUNIT RIESKE, MITOCHONDRIAL"/>
    <property type="match status" value="1"/>
</dbReference>
<dbReference type="InterPro" id="IPR017941">
    <property type="entry name" value="Rieske_2Fe-2S"/>
</dbReference>
<protein>
    <submittedName>
        <fullName evidence="8">Rieske (2Fe-2S) protein</fullName>
    </submittedName>
</protein>
<name>A0ABT9DUT0_9PROT</name>
<proteinExistence type="predicted"/>
<feature type="domain" description="Rieske" evidence="7">
    <location>
        <begin position="107"/>
        <end position="196"/>
    </location>
</feature>
<evidence type="ECO:0000256" key="2">
    <source>
        <dbReference type="ARBA" id="ARBA00022723"/>
    </source>
</evidence>
<evidence type="ECO:0000256" key="6">
    <source>
        <dbReference type="ARBA" id="ARBA00034078"/>
    </source>
</evidence>
<sequence>MARSKASSATRDVQSSFCITPDPEAAAGRRALLGATTAGVVLAGLRDAAAQADPATARPKHGDHLIHAYGEKEGQPLQPDDLAVGGPQVLAWAKDPASGTVRSGSRLNLVLLIRMDPATLQDQTRARAADGIVAYSAICTHEQCPVADFKKEKDALHCPCHGSEFDPAKGGVVVGGPAPRALPALPVGLKDGTLVVAGNFTSRVGGVRT</sequence>
<comment type="caution">
    <text evidence="8">The sequence shown here is derived from an EMBL/GenBank/DDBJ whole genome shotgun (WGS) entry which is preliminary data.</text>
</comment>
<keyword evidence="9" id="KW-1185">Reference proteome</keyword>
<keyword evidence="3" id="KW-0408">Iron</keyword>
<gene>
    <name evidence="8" type="ORF">Q7A36_04795</name>
</gene>
<comment type="cofactor">
    <cofactor evidence="6">
        <name>[2Fe-2S] cluster</name>
        <dbReference type="ChEBI" id="CHEBI:190135"/>
    </cofactor>
</comment>
<keyword evidence="5" id="KW-1015">Disulfide bond</keyword>
<dbReference type="CDD" id="cd03467">
    <property type="entry name" value="Rieske"/>
    <property type="match status" value="1"/>
</dbReference>
<dbReference type="SUPFAM" id="SSF50022">
    <property type="entry name" value="ISP domain"/>
    <property type="match status" value="1"/>
</dbReference>
<keyword evidence="4" id="KW-0411">Iron-sulfur</keyword>
<evidence type="ECO:0000313" key="8">
    <source>
        <dbReference type="EMBL" id="MDO9707654.1"/>
    </source>
</evidence>
<dbReference type="InterPro" id="IPR005805">
    <property type="entry name" value="Rieske_Fe-S_prot_C"/>
</dbReference>
<evidence type="ECO:0000259" key="7">
    <source>
        <dbReference type="PROSITE" id="PS51296"/>
    </source>
</evidence>
<organism evidence="8 9">
    <name type="scientific">Paracraurococcus lichenis</name>
    <dbReference type="NCBI Taxonomy" id="3064888"/>
    <lineage>
        <taxon>Bacteria</taxon>
        <taxon>Pseudomonadati</taxon>
        <taxon>Pseudomonadota</taxon>
        <taxon>Alphaproteobacteria</taxon>
        <taxon>Acetobacterales</taxon>
        <taxon>Roseomonadaceae</taxon>
        <taxon>Paracraurococcus</taxon>
    </lineage>
</organism>
<keyword evidence="1" id="KW-0001">2Fe-2S</keyword>
<evidence type="ECO:0000256" key="5">
    <source>
        <dbReference type="ARBA" id="ARBA00023157"/>
    </source>
</evidence>
<reference evidence="8 9" key="1">
    <citation type="submission" date="2023-08" db="EMBL/GenBank/DDBJ databases">
        <title>The draft genome sequence of Paracraurococcus sp. LOR1-02.</title>
        <authorList>
            <person name="Kingkaew E."/>
            <person name="Tanasupawat S."/>
        </authorList>
    </citation>
    <scope>NUCLEOTIDE SEQUENCE [LARGE SCALE GENOMIC DNA]</scope>
    <source>
        <strain evidence="8 9">LOR1-02</strain>
    </source>
</reference>
<dbReference type="Proteomes" id="UP001243009">
    <property type="component" value="Unassembled WGS sequence"/>
</dbReference>
<dbReference type="Gene3D" id="2.102.10.10">
    <property type="entry name" value="Rieske [2Fe-2S] iron-sulphur domain"/>
    <property type="match status" value="1"/>
</dbReference>
<dbReference type="PRINTS" id="PR00162">
    <property type="entry name" value="RIESKE"/>
</dbReference>
<dbReference type="RefSeq" id="WP_305102522.1">
    <property type="nucleotide sequence ID" value="NZ_JAUTWS010000003.1"/>
</dbReference>
<dbReference type="InterPro" id="IPR014349">
    <property type="entry name" value="Rieske_Fe-S_prot"/>
</dbReference>
<evidence type="ECO:0000256" key="3">
    <source>
        <dbReference type="ARBA" id="ARBA00023004"/>
    </source>
</evidence>
<evidence type="ECO:0000256" key="1">
    <source>
        <dbReference type="ARBA" id="ARBA00022714"/>
    </source>
</evidence>
<dbReference type="Pfam" id="PF00355">
    <property type="entry name" value="Rieske"/>
    <property type="match status" value="1"/>
</dbReference>
<evidence type="ECO:0000256" key="4">
    <source>
        <dbReference type="ARBA" id="ARBA00023014"/>
    </source>
</evidence>
<keyword evidence="2" id="KW-0479">Metal-binding</keyword>
<evidence type="ECO:0000313" key="9">
    <source>
        <dbReference type="Proteomes" id="UP001243009"/>
    </source>
</evidence>